<feature type="compositionally biased region" description="Low complexity" evidence="2">
    <location>
        <begin position="622"/>
        <end position="640"/>
    </location>
</feature>
<evidence type="ECO:0000256" key="1">
    <source>
        <dbReference type="SAM" id="Coils"/>
    </source>
</evidence>
<evidence type="ECO:0000256" key="3">
    <source>
        <dbReference type="SAM" id="Phobius"/>
    </source>
</evidence>
<keyword evidence="3" id="KW-0812">Transmembrane</keyword>
<accession>A0AAN9AFL6</accession>
<feature type="region of interest" description="Disordered" evidence="2">
    <location>
        <begin position="322"/>
        <end position="341"/>
    </location>
</feature>
<evidence type="ECO:0000256" key="2">
    <source>
        <dbReference type="SAM" id="MobiDB-lite"/>
    </source>
</evidence>
<feature type="non-terminal residue" evidence="4">
    <location>
        <position position="647"/>
    </location>
</feature>
<proteinExistence type="predicted"/>
<gene>
    <name evidence="4" type="ORF">SK128_024295</name>
</gene>
<comment type="caution">
    <text evidence="4">The sequence shown here is derived from an EMBL/GenBank/DDBJ whole genome shotgun (WGS) entry which is preliminary data.</text>
</comment>
<feature type="region of interest" description="Disordered" evidence="2">
    <location>
        <begin position="574"/>
        <end position="647"/>
    </location>
</feature>
<protein>
    <submittedName>
        <fullName evidence="4">Uncharacterized protein</fullName>
    </submittedName>
</protein>
<evidence type="ECO:0000313" key="5">
    <source>
        <dbReference type="Proteomes" id="UP001381693"/>
    </source>
</evidence>
<organism evidence="4 5">
    <name type="scientific">Halocaridina rubra</name>
    <name type="common">Hawaiian red shrimp</name>
    <dbReference type="NCBI Taxonomy" id="373956"/>
    <lineage>
        <taxon>Eukaryota</taxon>
        <taxon>Metazoa</taxon>
        <taxon>Ecdysozoa</taxon>
        <taxon>Arthropoda</taxon>
        <taxon>Crustacea</taxon>
        <taxon>Multicrustacea</taxon>
        <taxon>Malacostraca</taxon>
        <taxon>Eumalacostraca</taxon>
        <taxon>Eucarida</taxon>
        <taxon>Decapoda</taxon>
        <taxon>Pleocyemata</taxon>
        <taxon>Caridea</taxon>
        <taxon>Atyoidea</taxon>
        <taxon>Atyidae</taxon>
        <taxon>Halocaridina</taxon>
    </lineage>
</organism>
<feature type="compositionally biased region" description="Low complexity" evidence="2">
    <location>
        <begin position="574"/>
        <end position="608"/>
    </location>
</feature>
<dbReference type="AlphaFoldDB" id="A0AAN9AFL6"/>
<dbReference type="EMBL" id="JAXCGZ010002314">
    <property type="protein sequence ID" value="KAK7084052.1"/>
    <property type="molecule type" value="Genomic_DNA"/>
</dbReference>
<keyword evidence="1" id="KW-0175">Coiled coil</keyword>
<dbReference type="Proteomes" id="UP001381693">
    <property type="component" value="Unassembled WGS sequence"/>
</dbReference>
<name>A0AAN9AFL6_HALRR</name>
<reference evidence="4 5" key="1">
    <citation type="submission" date="2023-11" db="EMBL/GenBank/DDBJ databases">
        <title>Halocaridina rubra genome assembly.</title>
        <authorList>
            <person name="Smith C."/>
        </authorList>
    </citation>
    <scope>NUCLEOTIDE SEQUENCE [LARGE SCALE GENOMIC DNA]</scope>
    <source>
        <strain evidence="4">EP-1</strain>
        <tissue evidence="4">Whole</tissue>
    </source>
</reference>
<sequence>MLDMKLHMLTLLENRKSRAKMETGVLFVFFPFISFVLLYYIFIVYWCLPRKQQETRKISTEEKYPCDYRGNYYPEGPKPLPDVEKDLLLDKWQRRYLGIGSKNNPEGPKPLPDVEKDLFLDKWKRRYLSTGSKKLQNQQAKNIIARATIKDENENGRYLCDYRAGYNPRGPKKSPDEEQDLLIKKAQRRYFTFGKKRRQSYHAKDNIAWPIINNENDNWRQACYYRSSYNREEPRTSPDEEKKLLIERGQRSISNKWLQSQDIKDDIAETLINGENENWRNPGYYRGRKNSEGRMTSPDEEEQLLSTRGQRRYLSIGNKWLQSQRTQNESPRTPINDENKNWECRINPDNVSHKYLTSLYSQIIALTEKIKVKDDRIEELEEINRQNKRMINDLQGKLNYSKNYKHDETHNGMTNDIVYDRFIPNLPSQDQRPLRKESLLNLDLNTDTHRLNEIRKPKQFTYIPSTGNAGTMTFEQSPSKKLTHLSQHNYCSSQLVSSPKAYVNEGYPHLSIEQVPNYYSSNSSTKGSSNVPFATSYTRSILSSELEVSSETGTMLRSDSSSLSVLENMSSNMASDEYASSSDESPSESDTYSQYGSSVSSRSSSPEYDTSRETQISTYDESSYNSATSLSSLSSTSRYNTETEEST</sequence>
<keyword evidence="5" id="KW-1185">Reference proteome</keyword>
<evidence type="ECO:0000313" key="4">
    <source>
        <dbReference type="EMBL" id="KAK7084052.1"/>
    </source>
</evidence>
<feature type="transmembrane region" description="Helical" evidence="3">
    <location>
        <begin position="25"/>
        <end position="46"/>
    </location>
</feature>
<keyword evidence="3" id="KW-1133">Transmembrane helix</keyword>
<feature type="compositionally biased region" description="Polar residues" evidence="2">
    <location>
        <begin position="322"/>
        <end position="333"/>
    </location>
</feature>
<keyword evidence="3" id="KW-0472">Membrane</keyword>
<feature type="coiled-coil region" evidence="1">
    <location>
        <begin position="363"/>
        <end position="397"/>
    </location>
</feature>